<dbReference type="PANTHER" id="PTHR11733:SF224">
    <property type="entry name" value="NEPRILYSIN-2"/>
    <property type="match status" value="1"/>
</dbReference>
<dbReference type="Pfam" id="PF01431">
    <property type="entry name" value="Peptidase_M13"/>
    <property type="match status" value="1"/>
</dbReference>
<reference evidence="3" key="2">
    <citation type="submission" date="2015-02" db="UniProtKB">
        <authorList>
            <consortium name="EnsemblMetazoa"/>
        </authorList>
    </citation>
    <scope>IDENTIFICATION</scope>
</reference>
<dbReference type="InterPro" id="IPR018497">
    <property type="entry name" value="Peptidase_M13_C"/>
</dbReference>
<dbReference type="EMBL" id="JH431896">
    <property type="status" value="NOT_ANNOTATED_CDS"/>
    <property type="molecule type" value="Genomic_DNA"/>
</dbReference>
<dbReference type="GO" id="GO:0005886">
    <property type="term" value="C:plasma membrane"/>
    <property type="evidence" value="ECO:0007669"/>
    <property type="project" value="TreeGrafter"/>
</dbReference>
<evidence type="ECO:0000313" key="3">
    <source>
        <dbReference type="EnsemblMetazoa" id="SMAR013891-PA"/>
    </source>
</evidence>
<dbReference type="SUPFAM" id="SSF55486">
    <property type="entry name" value="Metalloproteases ('zincins'), catalytic domain"/>
    <property type="match status" value="1"/>
</dbReference>
<dbReference type="EnsemblMetazoa" id="SMAR013891-RA">
    <property type="protein sequence ID" value="SMAR013891-PA"/>
    <property type="gene ID" value="SMAR013891"/>
</dbReference>
<evidence type="ECO:0000259" key="2">
    <source>
        <dbReference type="Pfam" id="PF01431"/>
    </source>
</evidence>
<accession>T1JJ61</accession>
<dbReference type="InterPro" id="IPR000718">
    <property type="entry name" value="Peptidase_M13"/>
</dbReference>
<dbReference type="InterPro" id="IPR024079">
    <property type="entry name" value="MetalloPept_cat_dom_sf"/>
</dbReference>
<evidence type="ECO:0000313" key="4">
    <source>
        <dbReference type="Proteomes" id="UP000014500"/>
    </source>
</evidence>
<feature type="domain" description="Peptidase M13 C-terminal" evidence="2">
    <location>
        <begin position="1"/>
        <end position="127"/>
    </location>
</feature>
<sequence>MIDQYGNYTEPETGEKLNGRSTLGENIADNGGLKEAYYAYRTWAQHHEPEMQLPGLNYTTSQLFWMSYATMWCIKQRPEQTHLQIEFGVHSLGRFRVNGPLSNMQAFSDDYHCPIGSPLNPVSKCNVW</sequence>
<dbReference type="STRING" id="126957.T1JJ61"/>
<dbReference type="Proteomes" id="UP000014500">
    <property type="component" value="Unassembled WGS sequence"/>
</dbReference>
<dbReference type="GO" id="GO:0016485">
    <property type="term" value="P:protein processing"/>
    <property type="evidence" value="ECO:0007669"/>
    <property type="project" value="TreeGrafter"/>
</dbReference>
<dbReference type="PhylomeDB" id="T1JJ61"/>
<reference evidence="4" key="1">
    <citation type="submission" date="2011-05" db="EMBL/GenBank/DDBJ databases">
        <authorList>
            <person name="Richards S.R."/>
            <person name="Qu J."/>
            <person name="Jiang H."/>
            <person name="Jhangiani S.N."/>
            <person name="Agravi P."/>
            <person name="Goodspeed R."/>
            <person name="Gross S."/>
            <person name="Mandapat C."/>
            <person name="Jackson L."/>
            <person name="Mathew T."/>
            <person name="Pu L."/>
            <person name="Thornton R."/>
            <person name="Saada N."/>
            <person name="Wilczek-Boney K.B."/>
            <person name="Lee S."/>
            <person name="Kovar C."/>
            <person name="Wu Y."/>
            <person name="Scherer S.E."/>
            <person name="Worley K.C."/>
            <person name="Muzny D.M."/>
            <person name="Gibbs R."/>
        </authorList>
    </citation>
    <scope>NUCLEOTIDE SEQUENCE</scope>
    <source>
        <strain evidence="4">Brora</strain>
    </source>
</reference>
<dbReference type="HOGENOM" id="CLU_006187_1_4_1"/>
<evidence type="ECO:0000256" key="1">
    <source>
        <dbReference type="SAM" id="MobiDB-lite"/>
    </source>
</evidence>
<organism evidence="3 4">
    <name type="scientific">Strigamia maritima</name>
    <name type="common">European centipede</name>
    <name type="synonym">Geophilus maritimus</name>
    <dbReference type="NCBI Taxonomy" id="126957"/>
    <lineage>
        <taxon>Eukaryota</taxon>
        <taxon>Metazoa</taxon>
        <taxon>Ecdysozoa</taxon>
        <taxon>Arthropoda</taxon>
        <taxon>Myriapoda</taxon>
        <taxon>Chilopoda</taxon>
        <taxon>Pleurostigmophora</taxon>
        <taxon>Geophilomorpha</taxon>
        <taxon>Linotaeniidae</taxon>
        <taxon>Strigamia</taxon>
    </lineage>
</organism>
<dbReference type="GO" id="GO:0004222">
    <property type="term" value="F:metalloendopeptidase activity"/>
    <property type="evidence" value="ECO:0007669"/>
    <property type="project" value="InterPro"/>
</dbReference>
<dbReference type="PROSITE" id="PS51885">
    <property type="entry name" value="NEPRILYSIN"/>
    <property type="match status" value="1"/>
</dbReference>
<proteinExistence type="predicted"/>
<dbReference type="AlphaFoldDB" id="T1JJ61"/>
<dbReference type="OMA" id="LFCEDIT"/>
<feature type="region of interest" description="Disordered" evidence="1">
    <location>
        <begin position="1"/>
        <end position="21"/>
    </location>
</feature>
<name>T1JJ61_STRMM</name>
<dbReference type="PANTHER" id="PTHR11733">
    <property type="entry name" value="ZINC METALLOPROTEASE FAMILY M13 NEPRILYSIN-RELATED"/>
    <property type="match status" value="1"/>
</dbReference>
<protein>
    <recommendedName>
        <fullName evidence="2">Peptidase M13 C-terminal domain-containing protein</fullName>
    </recommendedName>
</protein>
<dbReference type="eggNOG" id="KOG3624">
    <property type="taxonomic scope" value="Eukaryota"/>
</dbReference>
<keyword evidence="4" id="KW-1185">Reference proteome</keyword>
<dbReference type="Gene3D" id="3.40.390.10">
    <property type="entry name" value="Collagenase (Catalytic Domain)"/>
    <property type="match status" value="1"/>
</dbReference>